<dbReference type="RefSeq" id="WP_309972181.1">
    <property type="nucleotide sequence ID" value="NZ_JAVDWH010000001.1"/>
</dbReference>
<dbReference type="InterPro" id="IPR000073">
    <property type="entry name" value="AB_hydrolase_1"/>
</dbReference>
<evidence type="ECO:0000313" key="2">
    <source>
        <dbReference type="EMBL" id="MDR7087958.1"/>
    </source>
</evidence>
<dbReference type="Gene3D" id="3.40.50.1820">
    <property type="entry name" value="alpha/beta hydrolase"/>
    <property type="match status" value="1"/>
</dbReference>
<dbReference type="EMBL" id="JAVDWH010000001">
    <property type="protein sequence ID" value="MDR7087958.1"/>
    <property type="molecule type" value="Genomic_DNA"/>
</dbReference>
<proteinExistence type="predicted"/>
<dbReference type="Proteomes" id="UP001257739">
    <property type="component" value="Unassembled WGS sequence"/>
</dbReference>
<dbReference type="InterPro" id="IPR050266">
    <property type="entry name" value="AB_hydrolase_sf"/>
</dbReference>
<dbReference type="SUPFAM" id="SSF53474">
    <property type="entry name" value="alpha/beta-Hydrolases"/>
    <property type="match status" value="1"/>
</dbReference>
<accession>A0ABU1US44</accession>
<feature type="domain" description="AB hydrolase-1" evidence="1">
    <location>
        <begin position="34"/>
        <end position="274"/>
    </location>
</feature>
<sequence length="292" mass="31768">MTSTPRPQTLGAVHEIDLGSGTVRYFEDGPADGPVVVFVHGLLVNADLWRKVVPTAVADGLHTYTVDWPLGSHSIPVPGVELTPPGVADLIATFLEKLDLKDVTVVANDTGGAITQILMTRHPERIGRVVLASCDAFERFFPPAFAFLPVLAKAPGSMAALTQIVRPKLMQRLPITFGWVSKRPVPPETVASYLGPSRHNRAIRKDLARFLKTVNKRHTLAAAEKLPAFDKPVLLAWATEEKLFPLSLATRLAEKLPNAKIVEIADSYTFIPEDQPAELAAHVVEFVTRVGA</sequence>
<reference evidence="2 3" key="1">
    <citation type="submission" date="2023-07" db="EMBL/GenBank/DDBJ databases">
        <title>Sorghum-associated microbial communities from plants grown in Nebraska, USA.</title>
        <authorList>
            <person name="Schachtman D."/>
        </authorList>
    </citation>
    <scope>NUCLEOTIDE SEQUENCE [LARGE SCALE GENOMIC DNA]</scope>
    <source>
        <strain evidence="2 3">BE248</strain>
    </source>
</reference>
<gene>
    <name evidence="2" type="ORF">J2X11_002797</name>
</gene>
<evidence type="ECO:0000259" key="1">
    <source>
        <dbReference type="Pfam" id="PF00561"/>
    </source>
</evidence>
<name>A0ABU1US44_9ACTN</name>
<organism evidence="2 3">
    <name type="scientific">Aeromicrobium panaciterrae</name>
    <dbReference type="NCBI Taxonomy" id="363861"/>
    <lineage>
        <taxon>Bacteria</taxon>
        <taxon>Bacillati</taxon>
        <taxon>Actinomycetota</taxon>
        <taxon>Actinomycetes</taxon>
        <taxon>Propionibacteriales</taxon>
        <taxon>Nocardioidaceae</taxon>
        <taxon>Aeromicrobium</taxon>
    </lineage>
</organism>
<dbReference type="InterPro" id="IPR029058">
    <property type="entry name" value="AB_hydrolase_fold"/>
</dbReference>
<protein>
    <submittedName>
        <fullName evidence="2">Pimeloyl-ACP methyl ester carboxylesterase</fullName>
    </submittedName>
</protein>
<keyword evidence="3" id="KW-1185">Reference proteome</keyword>
<dbReference type="Pfam" id="PF00561">
    <property type="entry name" value="Abhydrolase_1"/>
    <property type="match status" value="1"/>
</dbReference>
<dbReference type="PANTHER" id="PTHR43798">
    <property type="entry name" value="MONOACYLGLYCEROL LIPASE"/>
    <property type="match status" value="1"/>
</dbReference>
<dbReference type="PRINTS" id="PR00111">
    <property type="entry name" value="ABHYDROLASE"/>
</dbReference>
<evidence type="ECO:0000313" key="3">
    <source>
        <dbReference type="Proteomes" id="UP001257739"/>
    </source>
</evidence>
<comment type="caution">
    <text evidence="2">The sequence shown here is derived from an EMBL/GenBank/DDBJ whole genome shotgun (WGS) entry which is preliminary data.</text>
</comment>